<sequence length="240" mass="28288">MESIQEQFESFNSFFQDMRKGLKEIKAAQRSNTTRARPSTTPTRFQTPEDEEVDNPDHYFGDFNNKLGRVVPRHNGVQYGLKRRRSAHENAWILRRSGRILANKKVPQLLTKIQGRIFSRKGRMIRIPSHSTMELKGAWVPQLLTKIRGRIFSRKGGKIRIRYHSTIELKETWRTTKEICCCFLVDQLQEVIQRDMGQPCPYMFKTKLHKSFMILITTSVVWNLKAHLGFVHCWRHMLMV</sequence>
<feature type="region of interest" description="Disordered" evidence="1">
    <location>
        <begin position="27"/>
        <end position="53"/>
    </location>
</feature>
<reference evidence="2 3" key="1">
    <citation type="journal article" date="2014" name="PLoS ONE">
        <title>Global Analysis of Gene Expression Profiles in Physic Nut (Jatropha curcas L.) Seedlings Exposed to Salt Stress.</title>
        <authorList>
            <person name="Zhang L."/>
            <person name="Zhang C."/>
            <person name="Wu P."/>
            <person name="Chen Y."/>
            <person name="Li M."/>
            <person name="Jiang H."/>
            <person name="Wu G."/>
        </authorList>
    </citation>
    <scope>NUCLEOTIDE SEQUENCE [LARGE SCALE GENOMIC DNA]</scope>
    <source>
        <strain evidence="3">cv. GZQX0401</strain>
        <tissue evidence="2">Young leaves</tissue>
    </source>
</reference>
<gene>
    <name evidence="2" type="ORF">JCGZ_15237</name>
</gene>
<keyword evidence="3" id="KW-1185">Reference proteome</keyword>
<protein>
    <submittedName>
        <fullName evidence="2">Uncharacterized protein</fullName>
    </submittedName>
</protein>
<feature type="compositionally biased region" description="Low complexity" evidence="1">
    <location>
        <begin position="30"/>
        <end position="44"/>
    </location>
</feature>
<evidence type="ECO:0000256" key="1">
    <source>
        <dbReference type="SAM" id="MobiDB-lite"/>
    </source>
</evidence>
<name>A0A067K651_JATCU</name>
<organism evidence="2 3">
    <name type="scientific">Jatropha curcas</name>
    <name type="common">Barbados nut</name>
    <dbReference type="NCBI Taxonomy" id="180498"/>
    <lineage>
        <taxon>Eukaryota</taxon>
        <taxon>Viridiplantae</taxon>
        <taxon>Streptophyta</taxon>
        <taxon>Embryophyta</taxon>
        <taxon>Tracheophyta</taxon>
        <taxon>Spermatophyta</taxon>
        <taxon>Magnoliopsida</taxon>
        <taxon>eudicotyledons</taxon>
        <taxon>Gunneridae</taxon>
        <taxon>Pentapetalae</taxon>
        <taxon>rosids</taxon>
        <taxon>fabids</taxon>
        <taxon>Malpighiales</taxon>
        <taxon>Euphorbiaceae</taxon>
        <taxon>Crotonoideae</taxon>
        <taxon>Jatropheae</taxon>
        <taxon>Jatropha</taxon>
    </lineage>
</organism>
<accession>A0A067K651</accession>
<dbReference type="EMBL" id="KK914666">
    <property type="protein sequence ID" value="KDP30528.1"/>
    <property type="molecule type" value="Genomic_DNA"/>
</dbReference>
<dbReference type="AlphaFoldDB" id="A0A067K651"/>
<evidence type="ECO:0000313" key="2">
    <source>
        <dbReference type="EMBL" id="KDP30528.1"/>
    </source>
</evidence>
<dbReference type="Proteomes" id="UP000027138">
    <property type="component" value="Unassembled WGS sequence"/>
</dbReference>
<evidence type="ECO:0000313" key="3">
    <source>
        <dbReference type="Proteomes" id="UP000027138"/>
    </source>
</evidence>
<proteinExistence type="predicted"/>